<dbReference type="Pfam" id="PF13505">
    <property type="entry name" value="OMP_b-brl"/>
    <property type="match status" value="1"/>
</dbReference>
<dbReference type="AlphaFoldDB" id="A0A972JJX9"/>
<dbReference type="EMBL" id="JAAXYH010000014">
    <property type="protein sequence ID" value="NMH66593.1"/>
    <property type="molecule type" value="Genomic_DNA"/>
</dbReference>
<comment type="caution">
    <text evidence="4">The sequence shown here is derived from an EMBL/GenBank/DDBJ whole genome shotgun (WGS) entry which is preliminary data.</text>
</comment>
<evidence type="ECO:0000256" key="2">
    <source>
        <dbReference type="SAM" id="SignalP"/>
    </source>
</evidence>
<feature type="signal peptide" evidence="2">
    <location>
        <begin position="1"/>
        <end position="21"/>
    </location>
</feature>
<organism evidence="4 5">
    <name type="scientific">Shewanella salipaludis</name>
    <dbReference type="NCBI Taxonomy" id="2723052"/>
    <lineage>
        <taxon>Bacteria</taxon>
        <taxon>Pseudomonadati</taxon>
        <taxon>Pseudomonadota</taxon>
        <taxon>Gammaproteobacteria</taxon>
        <taxon>Alteromonadales</taxon>
        <taxon>Shewanellaceae</taxon>
        <taxon>Shewanella</taxon>
    </lineage>
</organism>
<feature type="chain" id="PRO_5036822966" evidence="2">
    <location>
        <begin position="22"/>
        <end position="213"/>
    </location>
</feature>
<protein>
    <submittedName>
        <fullName evidence="4">Outer membrane beta-barrel protein</fullName>
    </submittedName>
</protein>
<evidence type="ECO:0000313" key="5">
    <source>
        <dbReference type="Proteomes" id="UP000737113"/>
    </source>
</evidence>
<evidence type="ECO:0000256" key="1">
    <source>
        <dbReference type="ARBA" id="ARBA00022729"/>
    </source>
</evidence>
<name>A0A972JJX9_9GAMM</name>
<gene>
    <name evidence="4" type="ORF">HC757_15665</name>
</gene>
<dbReference type="SUPFAM" id="SSF56925">
    <property type="entry name" value="OMPA-like"/>
    <property type="match status" value="1"/>
</dbReference>
<sequence>MKLLASTIVGALGILSMNAFASELNEFDYLGINLQHNSYDKLNFAPNVDTAGLTPLVYDADSAATGFRGFVGHQFNRYLAVEAGVTSFGEASFAVMEKQTDSAGKTKNKTIHSGDFSTLAGDIRMIVTYPLSGSLFLKAHLGALVWDNEFSTLVQGSDGLVVQKTSDNGVSLLTGIGAGYGFNKKFAMSLDFERTDIASITTQNLSLAFIMRF</sequence>
<keyword evidence="1 2" id="KW-0732">Signal</keyword>
<dbReference type="RefSeq" id="WP_169565323.1">
    <property type="nucleotide sequence ID" value="NZ_JAAXYH010000014.1"/>
</dbReference>
<dbReference type="InterPro" id="IPR011250">
    <property type="entry name" value="OMP/PagP_B-barrel"/>
</dbReference>
<keyword evidence="5" id="KW-1185">Reference proteome</keyword>
<dbReference type="InterPro" id="IPR027385">
    <property type="entry name" value="Beta-barrel_OMP"/>
</dbReference>
<reference evidence="4" key="1">
    <citation type="submission" date="2020-04" db="EMBL/GenBank/DDBJ databases">
        <title>Description of Shewanella salipaludis sp. nov., isolated from a salt marsh.</title>
        <authorList>
            <person name="Park S."/>
            <person name="Yoon J.-H."/>
        </authorList>
    </citation>
    <scope>NUCLEOTIDE SEQUENCE</scope>
    <source>
        <strain evidence="4">SHSM-M6</strain>
    </source>
</reference>
<evidence type="ECO:0000313" key="4">
    <source>
        <dbReference type="EMBL" id="NMH66593.1"/>
    </source>
</evidence>
<dbReference type="Gene3D" id="2.40.160.20">
    <property type="match status" value="1"/>
</dbReference>
<dbReference type="Proteomes" id="UP000737113">
    <property type="component" value="Unassembled WGS sequence"/>
</dbReference>
<feature type="domain" description="Outer membrane protein beta-barrel" evidence="3">
    <location>
        <begin position="8"/>
        <end position="213"/>
    </location>
</feature>
<evidence type="ECO:0000259" key="3">
    <source>
        <dbReference type="Pfam" id="PF13505"/>
    </source>
</evidence>
<accession>A0A972JJX9</accession>
<proteinExistence type="predicted"/>